<name>A0A6G1KXS1_9PEZI</name>
<protein>
    <submittedName>
        <fullName evidence="1">Uncharacterized protein</fullName>
    </submittedName>
</protein>
<evidence type="ECO:0000313" key="2">
    <source>
        <dbReference type="Proteomes" id="UP000799436"/>
    </source>
</evidence>
<evidence type="ECO:0000313" key="1">
    <source>
        <dbReference type="EMBL" id="KAF2765425.1"/>
    </source>
</evidence>
<reference evidence="1" key="1">
    <citation type="journal article" date="2020" name="Stud. Mycol.">
        <title>101 Dothideomycetes genomes: a test case for predicting lifestyles and emergence of pathogens.</title>
        <authorList>
            <person name="Haridas S."/>
            <person name="Albert R."/>
            <person name="Binder M."/>
            <person name="Bloem J."/>
            <person name="Labutti K."/>
            <person name="Salamov A."/>
            <person name="Andreopoulos B."/>
            <person name="Baker S."/>
            <person name="Barry K."/>
            <person name="Bills G."/>
            <person name="Bluhm B."/>
            <person name="Cannon C."/>
            <person name="Castanera R."/>
            <person name="Culley D."/>
            <person name="Daum C."/>
            <person name="Ezra D."/>
            <person name="Gonzalez J."/>
            <person name="Henrissat B."/>
            <person name="Kuo A."/>
            <person name="Liang C."/>
            <person name="Lipzen A."/>
            <person name="Lutzoni F."/>
            <person name="Magnuson J."/>
            <person name="Mondo S."/>
            <person name="Nolan M."/>
            <person name="Ohm R."/>
            <person name="Pangilinan J."/>
            <person name="Park H.-J."/>
            <person name="Ramirez L."/>
            <person name="Alfaro M."/>
            <person name="Sun H."/>
            <person name="Tritt A."/>
            <person name="Yoshinaga Y."/>
            <person name="Zwiers L.-H."/>
            <person name="Turgeon B."/>
            <person name="Goodwin S."/>
            <person name="Spatafora J."/>
            <person name="Crous P."/>
            <person name="Grigoriev I."/>
        </authorList>
    </citation>
    <scope>NUCLEOTIDE SEQUENCE</scope>
    <source>
        <strain evidence="1">CBS 116005</strain>
    </source>
</reference>
<keyword evidence="2" id="KW-1185">Reference proteome</keyword>
<gene>
    <name evidence="1" type="ORF">EJ03DRAFT_208750</name>
</gene>
<dbReference type="EMBL" id="ML995892">
    <property type="protein sequence ID" value="KAF2765425.1"/>
    <property type="molecule type" value="Genomic_DNA"/>
</dbReference>
<organism evidence="1 2">
    <name type="scientific">Teratosphaeria nubilosa</name>
    <dbReference type="NCBI Taxonomy" id="161662"/>
    <lineage>
        <taxon>Eukaryota</taxon>
        <taxon>Fungi</taxon>
        <taxon>Dikarya</taxon>
        <taxon>Ascomycota</taxon>
        <taxon>Pezizomycotina</taxon>
        <taxon>Dothideomycetes</taxon>
        <taxon>Dothideomycetidae</taxon>
        <taxon>Mycosphaerellales</taxon>
        <taxon>Teratosphaeriaceae</taxon>
        <taxon>Teratosphaeria</taxon>
    </lineage>
</organism>
<proteinExistence type="predicted"/>
<dbReference type="AlphaFoldDB" id="A0A6G1KXS1"/>
<dbReference type="Proteomes" id="UP000799436">
    <property type="component" value="Unassembled WGS sequence"/>
</dbReference>
<accession>A0A6G1KXS1</accession>
<sequence>MYVELAKWLTKLKETKQEHGDAVDLSPTKAATILFNRKSFEVAENATKEANTPFIAGLDSSIREHVDDEEFRSSLQGRRDVFAVVLGAWRMQGWQEAAGAVDNRPGLGSANNRVVLTKLDSKNATARWIPERLKRTKLSMSRAERRRSGSLAMMNQVMVDMSDAHVAPVSSIASSEPALAGYVRL</sequence>